<sequence length="77" mass="8733">MNGVHKKIKTPKNGVTSREHQIILIEQNQWRRHASLTSMLENQNDCYQVTSRAISILELKPKDTDGLNLPILGLPCP</sequence>
<proteinExistence type="predicted"/>
<dbReference type="AlphaFoldDB" id="A0A2R6WJV2"/>
<protein>
    <submittedName>
        <fullName evidence="1">Uncharacterized protein</fullName>
    </submittedName>
</protein>
<evidence type="ECO:0000313" key="2">
    <source>
        <dbReference type="Proteomes" id="UP000244005"/>
    </source>
</evidence>
<keyword evidence="2" id="KW-1185">Reference proteome</keyword>
<name>A0A2R6WJV2_MARPO</name>
<gene>
    <name evidence="1" type="ORF">MARPO_0082s0004</name>
</gene>
<accession>A0A2R6WJV2</accession>
<evidence type="ECO:0000313" key="1">
    <source>
        <dbReference type="EMBL" id="PTQ34145.1"/>
    </source>
</evidence>
<dbReference type="Proteomes" id="UP000244005">
    <property type="component" value="Unassembled WGS sequence"/>
</dbReference>
<dbReference type="EMBL" id="KZ772754">
    <property type="protein sequence ID" value="PTQ34145.1"/>
    <property type="molecule type" value="Genomic_DNA"/>
</dbReference>
<reference evidence="2" key="1">
    <citation type="journal article" date="2017" name="Cell">
        <title>Insights into land plant evolution garnered from the Marchantia polymorpha genome.</title>
        <authorList>
            <person name="Bowman J.L."/>
            <person name="Kohchi T."/>
            <person name="Yamato K.T."/>
            <person name="Jenkins J."/>
            <person name="Shu S."/>
            <person name="Ishizaki K."/>
            <person name="Yamaoka S."/>
            <person name="Nishihama R."/>
            <person name="Nakamura Y."/>
            <person name="Berger F."/>
            <person name="Adam C."/>
            <person name="Aki S.S."/>
            <person name="Althoff F."/>
            <person name="Araki T."/>
            <person name="Arteaga-Vazquez M.A."/>
            <person name="Balasubrmanian S."/>
            <person name="Barry K."/>
            <person name="Bauer D."/>
            <person name="Boehm C.R."/>
            <person name="Briginshaw L."/>
            <person name="Caballero-Perez J."/>
            <person name="Catarino B."/>
            <person name="Chen F."/>
            <person name="Chiyoda S."/>
            <person name="Chovatia M."/>
            <person name="Davies K.M."/>
            <person name="Delmans M."/>
            <person name="Demura T."/>
            <person name="Dierschke T."/>
            <person name="Dolan L."/>
            <person name="Dorantes-Acosta A.E."/>
            <person name="Eklund D.M."/>
            <person name="Florent S.N."/>
            <person name="Flores-Sandoval E."/>
            <person name="Fujiyama A."/>
            <person name="Fukuzawa H."/>
            <person name="Galik B."/>
            <person name="Grimanelli D."/>
            <person name="Grimwood J."/>
            <person name="Grossniklaus U."/>
            <person name="Hamada T."/>
            <person name="Haseloff J."/>
            <person name="Hetherington A.J."/>
            <person name="Higo A."/>
            <person name="Hirakawa Y."/>
            <person name="Hundley H.N."/>
            <person name="Ikeda Y."/>
            <person name="Inoue K."/>
            <person name="Inoue S.I."/>
            <person name="Ishida S."/>
            <person name="Jia Q."/>
            <person name="Kakita M."/>
            <person name="Kanazawa T."/>
            <person name="Kawai Y."/>
            <person name="Kawashima T."/>
            <person name="Kennedy M."/>
            <person name="Kinose K."/>
            <person name="Kinoshita T."/>
            <person name="Kohara Y."/>
            <person name="Koide E."/>
            <person name="Komatsu K."/>
            <person name="Kopischke S."/>
            <person name="Kubo M."/>
            <person name="Kyozuka J."/>
            <person name="Lagercrantz U."/>
            <person name="Lin S.S."/>
            <person name="Lindquist E."/>
            <person name="Lipzen A.M."/>
            <person name="Lu C.W."/>
            <person name="De Luna E."/>
            <person name="Martienssen R.A."/>
            <person name="Minamino N."/>
            <person name="Mizutani M."/>
            <person name="Mizutani M."/>
            <person name="Mochizuki N."/>
            <person name="Monte I."/>
            <person name="Mosher R."/>
            <person name="Nagasaki H."/>
            <person name="Nakagami H."/>
            <person name="Naramoto S."/>
            <person name="Nishitani K."/>
            <person name="Ohtani M."/>
            <person name="Okamoto T."/>
            <person name="Okumura M."/>
            <person name="Phillips J."/>
            <person name="Pollak B."/>
            <person name="Reinders A."/>
            <person name="Rovekamp M."/>
            <person name="Sano R."/>
            <person name="Sawa S."/>
            <person name="Schmid M.W."/>
            <person name="Shirakawa M."/>
            <person name="Solano R."/>
            <person name="Spunde A."/>
            <person name="Suetsugu N."/>
            <person name="Sugano S."/>
            <person name="Sugiyama A."/>
            <person name="Sun R."/>
            <person name="Suzuki Y."/>
            <person name="Takenaka M."/>
            <person name="Takezawa D."/>
            <person name="Tomogane H."/>
            <person name="Tsuzuki M."/>
            <person name="Ueda T."/>
            <person name="Umeda M."/>
            <person name="Ward J.M."/>
            <person name="Watanabe Y."/>
            <person name="Yazaki K."/>
            <person name="Yokoyama R."/>
            <person name="Yoshitake Y."/>
            <person name="Yotsui I."/>
            <person name="Zachgo S."/>
            <person name="Schmutz J."/>
        </authorList>
    </citation>
    <scope>NUCLEOTIDE SEQUENCE [LARGE SCALE GENOMIC DNA]</scope>
    <source>
        <strain evidence="2">Tak-1</strain>
    </source>
</reference>
<dbReference type="Gramene" id="Mp2g15070.1">
    <property type="protein sequence ID" value="Mp2g15070.1.cds1"/>
    <property type="gene ID" value="Mp2g15070"/>
</dbReference>
<organism evidence="1 2">
    <name type="scientific">Marchantia polymorpha</name>
    <name type="common">Common liverwort</name>
    <name type="synonym">Marchantia aquatica</name>
    <dbReference type="NCBI Taxonomy" id="3197"/>
    <lineage>
        <taxon>Eukaryota</taxon>
        <taxon>Viridiplantae</taxon>
        <taxon>Streptophyta</taxon>
        <taxon>Embryophyta</taxon>
        <taxon>Marchantiophyta</taxon>
        <taxon>Marchantiopsida</taxon>
        <taxon>Marchantiidae</taxon>
        <taxon>Marchantiales</taxon>
        <taxon>Marchantiaceae</taxon>
        <taxon>Marchantia</taxon>
    </lineage>
</organism>